<feature type="region of interest" description="Disordered" evidence="1">
    <location>
        <begin position="103"/>
        <end position="146"/>
    </location>
</feature>
<evidence type="ECO:0000313" key="4">
    <source>
        <dbReference type="EMBL" id="MEE7491997.1"/>
    </source>
</evidence>
<organism evidence="4 5">
    <name type="scientific">Methylobacterium oryzae</name>
    <dbReference type="NCBI Taxonomy" id="334852"/>
    <lineage>
        <taxon>Bacteria</taxon>
        <taxon>Pseudomonadati</taxon>
        <taxon>Pseudomonadota</taxon>
        <taxon>Alphaproteobacteria</taxon>
        <taxon>Hyphomicrobiales</taxon>
        <taxon>Methylobacteriaceae</taxon>
        <taxon>Methylobacterium</taxon>
    </lineage>
</organism>
<feature type="region of interest" description="Disordered" evidence="1">
    <location>
        <begin position="51"/>
        <end position="90"/>
    </location>
</feature>
<gene>
    <name evidence="4" type="ORF">MOTC310_16560</name>
</gene>
<name>A0ABU7TQA0_9HYPH</name>
<dbReference type="Pfam" id="PF10908">
    <property type="entry name" value="Tlde1_dom"/>
    <property type="match status" value="1"/>
</dbReference>
<evidence type="ECO:0000259" key="3">
    <source>
        <dbReference type="Pfam" id="PF10908"/>
    </source>
</evidence>
<dbReference type="EMBL" id="MLCA01000008">
    <property type="protein sequence ID" value="MEE7491997.1"/>
    <property type="molecule type" value="Genomic_DNA"/>
</dbReference>
<feature type="transmembrane region" description="Helical" evidence="2">
    <location>
        <begin position="20"/>
        <end position="41"/>
    </location>
</feature>
<keyword evidence="2" id="KW-0812">Transmembrane</keyword>
<dbReference type="InterPro" id="IPR021225">
    <property type="entry name" value="Tlde1_dom"/>
</dbReference>
<evidence type="ECO:0000256" key="2">
    <source>
        <dbReference type="SAM" id="Phobius"/>
    </source>
</evidence>
<keyword evidence="2" id="KW-1133">Transmembrane helix</keyword>
<sequence length="373" mass="39333">MAVESVPLDGPKIRNARNTWIAPLTVLTGAVTMAVLGGSVLHRAPAPAIGIESARTDAPTAAPGAEDRAETAAAEPGSTESPETGRETVGDLPSRWAWNQIAPPALTPEPAPQGGAEAGSQPGTQSAETPPSAMVVPLPIPRPPEFRAPAGQGFARRSERRMARRVLPPAVQPAPQPEERSFLEKLFGIERGPALAYTALESKPADVAPPPQRVSPPLALSREPSATAGIAVYNIAAKTVTLPNGERLEAHSGLGEGLDDPRLVNVRMRGPTPPATYDLTERERPFHGVRAIRLTPVGGNEAVYGRVGLLAHTYMLGPRGDSNGCVSFRDYDRFLQAFLRGEVQRLVVVSGTQDRLPSLAAGTVTTRMARNGG</sequence>
<reference evidence="4 5" key="1">
    <citation type="journal article" date="2012" name="Genet. Mol. Biol.">
        <title>Analysis of 16S rRNA and mxaF genes revealing insights into Methylobacterium niche-specific plant association.</title>
        <authorList>
            <person name="Dourado M.N."/>
            <person name="Andreote F.D."/>
            <person name="Dini-Andreote F."/>
            <person name="Conti R."/>
            <person name="Araujo J.M."/>
            <person name="Araujo W.L."/>
        </authorList>
    </citation>
    <scope>NUCLEOTIDE SEQUENCE [LARGE SCALE GENOMIC DNA]</scope>
    <source>
        <strain evidence="4 5">TC3-10</strain>
    </source>
</reference>
<comment type="caution">
    <text evidence="4">The sequence shown here is derived from an EMBL/GenBank/DDBJ whole genome shotgun (WGS) entry which is preliminary data.</text>
</comment>
<keyword evidence="2" id="KW-0472">Membrane</keyword>
<dbReference type="RefSeq" id="WP_331302557.1">
    <property type="nucleotide sequence ID" value="NZ_MLCA01000008.1"/>
</dbReference>
<proteinExistence type="predicted"/>
<dbReference type="Proteomes" id="UP001355206">
    <property type="component" value="Unassembled WGS sequence"/>
</dbReference>
<keyword evidence="5" id="KW-1185">Reference proteome</keyword>
<accession>A0ABU7TQA0</accession>
<feature type="domain" description="Tlde1" evidence="3">
    <location>
        <begin position="247"/>
        <end position="351"/>
    </location>
</feature>
<evidence type="ECO:0000256" key="1">
    <source>
        <dbReference type="SAM" id="MobiDB-lite"/>
    </source>
</evidence>
<evidence type="ECO:0000313" key="5">
    <source>
        <dbReference type="Proteomes" id="UP001355206"/>
    </source>
</evidence>
<protein>
    <recommendedName>
        <fullName evidence="3">Tlde1 domain-containing protein</fullName>
    </recommendedName>
</protein>